<dbReference type="EnsemblFungi" id="EJT70873">
    <property type="protein sequence ID" value="EJT70873"/>
    <property type="gene ID" value="GGTG_11896"/>
</dbReference>
<dbReference type="Proteomes" id="UP000006039">
    <property type="component" value="Unassembled WGS sequence"/>
</dbReference>
<evidence type="ECO:0000313" key="4">
    <source>
        <dbReference type="EnsemblFungi" id="EJT70873"/>
    </source>
</evidence>
<dbReference type="SUPFAM" id="SSF50249">
    <property type="entry name" value="Nucleic acid-binding proteins"/>
    <property type="match status" value="1"/>
</dbReference>
<gene>
    <name evidence="4" type="primary">20352354</name>
    <name evidence="3" type="ORF">GGTG_11896</name>
</gene>
<evidence type="ECO:0000256" key="1">
    <source>
        <dbReference type="ARBA" id="ARBA00009841"/>
    </source>
</evidence>
<proteinExistence type="inferred from homology"/>
<protein>
    <submittedName>
        <fullName evidence="3">Deoxyribose-phosphate aldolase 2</fullName>
    </submittedName>
</protein>
<sequence>MAPFDEHRNKKRKLGRYGDGADTSEEIKSFKPSTRFTPTVPRDWTVSIAVPSSIITEASRDEQRIGAPSRIARALAVFGMDEIVVFDDSPTDSRPPAVDTDAYTGDVDPCHYIWHLLTYLECPPFMRKTLFPLHPNLKLQGLLPNLDMPSHPHRDEWLPYMEAMTLPGKPDGGNGTLVDIGMRKPITISESIPPKTRLTLHFPNQSYEGAQAVDPTAPRTDAGYAWGFNVRRCASLSDVLTECPYEGGYDLSIGTSERGENSASVFPYSSAPPDFKHLLIVFGGPRGLEYAAMNDPQLSEIGIGAGRVREVFDHWINVLPDQGSRAIKTDEAVYIALTESRRRDQPLGRAHGHQRGQWDGSWPLAPGGLCRLQGQQSPQNMPTTIQGGEHQGAKGGACHIVEDLGRWFGDSIERCLGPTSSRASRRSASSLLSSLVLFLCHPPTPITFLAQPLARWFCLPLGKLGLDLLPSKCAEPGSVARLGKG</sequence>
<dbReference type="InterPro" id="IPR029026">
    <property type="entry name" value="tRNA_m1G_MTases_N"/>
</dbReference>
<evidence type="ECO:0000256" key="2">
    <source>
        <dbReference type="SAM" id="MobiDB-lite"/>
    </source>
</evidence>
<dbReference type="Gene3D" id="3.40.1280.10">
    <property type="match status" value="1"/>
</dbReference>
<dbReference type="PANTHER" id="PTHR12150:SF13">
    <property type="entry name" value="METHYLTRANSFERASE C9ORF114-RELATED"/>
    <property type="match status" value="1"/>
</dbReference>
<dbReference type="Gene3D" id="2.40.50.140">
    <property type="entry name" value="Nucleic acid-binding proteins"/>
    <property type="match status" value="1"/>
</dbReference>
<dbReference type="Pfam" id="PF02598">
    <property type="entry name" value="Methyltrn_RNA_3"/>
    <property type="match status" value="1"/>
</dbReference>
<reference evidence="4" key="4">
    <citation type="journal article" date="2015" name="G3 (Bethesda)">
        <title>Genome sequences of three phytopathogenic species of the Magnaporthaceae family of fungi.</title>
        <authorList>
            <person name="Okagaki L.H."/>
            <person name="Nunes C.C."/>
            <person name="Sailsbery J."/>
            <person name="Clay B."/>
            <person name="Brown D."/>
            <person name="John T."/>
            <person name="Oh Y."/>
            <person name="Young N."/>
            <person name="Fitzgerald M."/>
            <person name="Haas B.J."/>
            <person name="Zeng Q."/>
            <person name="Young S."/>
            <person name="Adiconis X."/>
            <person name="Fan L."/>
            <person name="Levin J.Z."/>
            <person name="Mitchell T.K."/>
            <person name="Okubara P.A."/>
            <person name="Farman M.L."/>
            <person name="Kohn L.M."/>
            <person name="Birren B."/>
            <person name="Ma L.-J."/>
            <person name="Dean R.A."/>
        </authorList>
    </citation>
    <scope>NUCLEOTIDE SEQUENCE</scope>
    <source>
        <strain evidence="4">R3-111a-1</strain>
    </source>
</reference>
<feature type="region of interest" description="Disordered" evidence="2">
    <location>
        <begin position="1"/>
        <end position="25"/>
    </location>
</feature>
<dbReference type="PANTHER" id="PTHR12150">
    <property type="entry name" value="CLASS IV SAM-BINDING METHYLTRANSFERASE-RELATED"/>
    <property type="match status" value="1"/>
</dbReference>
<dbReference type="AlphaFoldDB" id="J3PEG5"/>
<dbReference type="SUPFAM" id="SSF75217">
    <property type="entry name" value="alpha/beta knot"/>
    <property type="match status" value="1"/>
</dbReference>
<organism evidence="3">
    <name type="scientific">Gaeumannomyces tritici (strain R3-111a-1)</name>
    <name type="common">Wheat and barley take-all root rot fungus</name>
    <name type="synonym">Gaeumannomyces graminis var. tritici</name>
    <dbReference type="NCBI Taxonomy" id="644352"/>
    <lineage>
        <taxon>Eukaryota</taxon>
        <taxon>Fungi</taxon>
        <taxon>Dikarya</taxon>
        <taxon>Ascomycota</taxon>
        <taxon>Pezizomycotina</taxon>
        <taxon>Sordariomycetes</taxon>
        <taxon>Sordariomycetidae</taxon>
        <taxon>Magnaporthales</taxon>
        <taxon>Magnaporthaceae</taxon>
        <taxon>Gaeumannomyces</taxon>
    </lineage>
</organism>
<reference evidence="3" key="2">
    <citation type="submission" date="2010-07" db="EMBL/GenBank/DDBJ databases">
        <authorList>
            <consortium name="The Broad Institute Genome Sequencing Platform"/>
            <consortium name="Broad Institute Genome Sequencing Center for Infectious Disease"/>
            <person name="Ma L.-J."/>
            <person name="Dead R."/>
            <person name="Young S."/>
            <person name="Zeng Q."/>
            <person name="Koehrsen M."/>
            <person name="Alvarado L."/>
            <person name="Berlin A."/>
            <person name="Chapman S.B."/>
            <person name="Chen Z."/>
            <person name="Freedman E."/>
            <person name="Gellesch M."/>
            <person name="Goldberg J."/>
            <person name="Griggs A."/>
            <person name="Gujja S."/>
            <person name="Heilman E.R."/>
            <person name="Heiman D."/>
            <person name="Hepburn T."/>
            <person name="Howarth C."/>
            <person name="Jen D."/>
            <person name="Larson L."/>
            <person name="Mehta T."/>
            <person name="Neiman D."/>
            <person name="Pearson M."/>
            <person name="Roberts A."/>
            <person name="Saif S."/>
            <person name="Shea T."/>
            <person name="Shenoy N."/>
            <person name="Sisk P."/>
            <person name="Stolte C."/>
            <person name="Sykes S."/>
            <person name="Walk T."/>
            <person name="White J."/>
            <person name="Yandava C."/>
            <person name="Haas B."/>
            <person name="Nusbaum C."/>
            <person name="Birren B."/>
        </authorList>
    </citation>
    <scope>NUCLEOTIDE SEQUENCE</scope>
    <source>
        <strain evidence="3">R3-111a-1</strain>
    </source>
</reference>
<dbReference type="HOGENOM" id="CLU_017233_2_0_1"/>
<accession>J3PEG5</accession>
<keyword evidence="5" id="KW-1185">Reference proteome</keyword>
<evidence type="ECO:0000313" key="3">
    <source>
        <dbReference type="EMBL" id="EJT70873.1"/>
    </source>
</evidence>
<dbReference type="InterPro" id="IPR029028">
    <property type="entry name" value="Alpha/beta_knot_MTases"/>
</dbReference>
<dbReference type="OrthoDB" id="361029at2759"/>
<dbReference type="eggNOG" id="KOG3925">
    <property type="taxonomic scope" value="Eukaryota"/>
</dbReference>
<dbReference type="STRING" id="644352.J3PEG5"/>
<dbReference type="RefSeq" id="XP_009228051.1">
    <property type="nucleotide sequence ID" value="XM_009229787.1"/>
</dbReference>
<dbReference type="CDD" id="cd18086">
    <property type="entry name" value="HsC9orf114-like"/>
    <property type="match status" value="1"/>
</dbReference>
<dbReference type="EMBL" id="GL385401">
    <property type="protein sequence ID" value="EJT70873.1"/>
    <property type="molecule type" value="Genomic_DNA"/>
</dbReference>
<reference evidence="4" key="5">
    <citation type="submission" date="2018-04" db="UniProtKB">
        <authorList>
            <consortium name="EnsemblFungi"/>
        </authorList>
    </citation>
    <scope>IDENTIFICATION</scope>
    <source>
        <strain evidence="4">R3-111a-1</strain>
    </source>
</reference>
<comment type="similarity">
    <text evidence="1">Belongs to the class IV-like SAM-binding methyltransferase superfamily.</text>
</comment>
<dbReference type="VEuPathDB" id="FungiDB:GGTG_11896"/>
<reference evidence="3" key="3">
    <citation type="submission" date="2010-09" db="EMBL/GenBank/DDBJ databases">
        <title>Annotation of Gaeumannomyces graminis var. tritici R3-111a-1.</title>
        <authorList>
            <consortium name="The Broad Institute Genome Sequencing Platform"/>
            <person name="Ma L.-J."/>
            <person name="Dead R."/>
            <person name="Young S.K."/>
            <person name="Zeng Q."/>
            <person name="Gargeya S."/>
            <person name="Fitzgerald M."/>
            <person name="Haas B."/>
            <person name="Abouelleil A."/>
            <person name="Alvarado L."/>
            <person name="Arachchi H.M."/>
            <person name="Berlin A."/>
            <person name="Brown A."/>
            <person name="Chapman S.B."/>
            <person name="Chen Z."/>
            <person name="Dunbar C."/>
            <person name="Freedman E."/>
            <person name="Gearin G."/>
            <person name="Gellesch M."/>
            <person name="Goldberg J."/>
            <person name="Griggs A."/>
            <person name="Gujja S."/>
            <person name="Heiman D."/>
            <person name="Howarth C."/>
            <person name="Larson L."/>
            <person name="Lui A."/>
            <person name="MacDonald P.J.P."/>
            <person name="Mehta T."/>
            <person name="Montmayeur A."/>
            <person name="Murphy C."/>
            <person name="Neiman D."/>
            <person name="Pearson M."/>
            <person name="Priest M."/>
            <person name="Roberts A."/>
            <person name="Saif S."/>
            <person name="Shea T."/>
            <person name="Shenoy N."/>
            <person name="Sisk P."/>
            <person name="Stolte C."/>
            <person name="Sykes S."/>
            <person name="Yandava C."/>
            <person name="Wortman J."/>
            <person name="Nusbaum C."/>
            <person name="Birren B."/>
        </authorList>
    </citation>
    <scope>NUCLEOTIDE SEQUENCE</scope>
    <source>
        <strain evidence="3">R3-111a-1</strain>
    </source>
</reference>
<evidence type="ECO:0000313" key="5">
    <source>
        <dbReference type="Proteomes" id="UP000006039"/>
    </source>
</evidence>
<name>J3PEG5_GAET3</name>
<dbReference type="InterPro" id="IPR012340">
    <property type="entry name" value="NA-bd_OB-fold"/>
</dbReference>
<dbReference type="InterPro" id="IPR003750">
    <property type="entry name" value="Put_MeTrfase-C9orf114-like"/>
</dbReference>
<reference evidence="5" key="1">
    <citation type="submission" date="2010-07" db="EMBL/GenBank/DDBJ databases">
        <title>The genome sequence of Gaeumannomyces graminis var. tritici strain R3-111a-1.</title>
        <authorList>
            <consortium name="The Broad Institute Genome Sequencing Platform"/>
            <person name="Ma L.-J."/>
            <person name="Dead R."/>
            <person name="Young S."/>
            <person name="Zeng Q."/>
            <person name="Koehrsen M."/>
            <person name="Alvarado L."/>
            <person name="Berlin A."/>
            <person name="Chapman S.B."/>
            <person name="Chen Z."/>
            <person name="Freedman E."/>
            <person name="Gellesch M."/>
            <person name="Goldberg J."/>
            <person name="Griggs A."/>
            <person name="Gujja S."/>
            <person name="Heilman E.R."/>
            <person name="Heiman D."/>
            <person name="Hepburn T."/>
            <person name="Howarth C."/>
            <person name="Jen D."/>
            <person name="Larson L."/>
            <person name="Mehta T."/>
            <person name="Neiman D."/>
            <person name="Pearson M."/>
            <person name="Roberts A."/>
            <person name="Saif S."/>
            <person name="Shea T."/>
            <person name="Shenoy N."/>
            <person name="Sisk P."/>
            <person name="Stolte C."/>
            <person name="Sykes S."/>
            <person name="Walk T."/>
            <person name="White J."/>
            <person name="Yandava C."/>
            <person name="Haas B."/>
            <person name="Nusbaum C."/>
            <person name="Birren B."/>
        </authorList>
    </citation>
    <scope>NUCLEOTIDE SEQUENCE [LARGE SCALE GENOMIC DNA]</scope>
    <source>
        <strain evidence="5">R3-111a-1</strain>
    </source>
</reference>
<dbReference type="GeneID" id="20352354"/>